<evidence type="ECO:0000256" key="1">
    <source>
        <dbReference type="ARBA" id="ARBA00022679"/>
    </source>
</evidence>
<feature type="region of interest" description="Disordered" evidence="3">
    <location>
        <begin position="1"/>
        <end position="68"/>
    </location>
</feature>
<feature type="region of interest" description="Disordered" evidence="3">
    <location>
        <begin position="80"/>
        <end position="101"/>
    </location>
</feature>
<evidence type="ECO:0000313" key="5">
    <source>
        <dbReference type="EMBL" id="CAD9579414.1"/>
    </source>
</evidence>
<dbReference type="EMBL" id="HBHA01001306">
    <property type="protein sequence ID" value="CAD9579414.1"/>
    <property type="molecule type" value="Transcribed_RNA"/>
</dbReference>
<proteinExistence type="predicted"/>
<evidence type="ECO:0000256" key="2">
    <source>
        <dbReference type="ARBA" id="ARBA00022777"/>
    </source>
</evidence>
<dbReference type="InterPro" id="IPR000403">
    <property type="entry name" value="PI3/4_kinase_cat_dom"/>
</dbReference>
<evidence type="ECO:0000256" key="3">
    <source>
        <dbReference type="SAM" id="MobiDB-lite"/>
    </source>
</evidence>
<protein>
    <recommendedName>
        <fullName evidence="4">PI3K/PI4K catalytic domain-containing protein</fullName>
    </recommendedName>
</protein>
<dbReference type="InterPro" id="IPR015433">
    <property type="entry name" value="PI3/4_kinase"/>
</dbReference>
<keyword evidence="2" id="KW-0418">Kinase</keyword>
<feature type="domain" description="PI3K/PI4K catalytic" evidence="4">
    <location>
        <begin position="248"/>
        <end position="500"/>
    </location>
</feature>
<dbReference type="GO" id="GO:0005737">
    <property type="term" value="C:cytoplasm"/>
    <property type="evidence" value="ECO:0007669"/>
    <property type="project" value="TreeGrafter"/>
</dbReference>
<dbReference type="PANTHER" id="PTHR10048">
    <property type="entry name" value="PHOSPHATIDYLINOSITOL KINASE"/>
    <property type="match status" value="1"/>
</dbReference>
<dbReference type="Gene3D" id="1.10.1070.11">
    <property type="entry name" value="Phosphatidylinositol 3-/4-kinase, catalytic domain"/>
    <property type="match status" value="1"/>
</dbReference>
<dbReference type="PROSITE" id="PS50290">
    <property type="entry name" value="PI3_4_KINASE_3"/>
    <property type="match status" value="1"/>
</dbReference>
<feature type="compositionally biased region" description="Basic and acidic residues" evidence="3">
    <location>
        <begin position="10"/>
        <end position="28"/>
    </location>
</feature>
<dbReference type="GO" id="GO:0052742">
    <property type="term" value="F:phosphatidylinositol kinase activity"/>
    <property type="evidence" value="ECO:0007669"/>
    <property type="project" value="TreeGrafter"/>
</dbReference>
<dbReference type="SMART" id="SM00146">
    <property type="entry name" value="PI3Kc"/>
    <property type="match status" value="1"/>
</dbReference>
<keyword evidence="1" id="KW-0808">Transferase</keyword>
<gene>
    <name evidence="5" type="ORF">BIGN1055_LOCUS837</name>
</gene>
<feature type="compositionally biased region" description="Basic residues" evidence="3">
    <location>
        <begin position="38"/>
        <end position="52"/>
    </location>
</feature>
<dbReference type="InterPro" id="IPR036940">
    <property type="entry name" value="PI3/4_kinase_cat_sf"/>
</dbReference>
<dbReference type="InterPro" id="IPR011009">
    <property type="entry name" value="Kinase-like_dom_sf"/>
</dbReference>
<dbReference type="SUPFAM" id="SSF56112">
    <property type="entry name" value="Protein kinase-like (PK-like)"/>
    <property type="match status" value="1"/>
</dbReference>
<name>A0A7S2P6Q8_BIGNA</name>
<dbReference type="GO" id="GO:0016020">
    <property type="term" value="C:membrane"/>
    <property type="evidence" value="ECO:0007669"/>
    <property type="project" value="TreeGrafter"/>
</dbReference>
<dbReference type="AlphaFoldDB" id="A0A7S2P6Q8"/>
<dbReference type="GO" id="GO:0048015">
    <property type="term" value="P:phosphatidylinositol-mediated signaling"/>
    <property type="evidence" value="ECO:0007669"/>
    <property type="project" value="TreeGrafter"/>
</dbReference>
<dbReference type="GO" id="GO:0046854">
    <property type="term" value="P:phosphatidylinositol phosphate biosynthetic process"/>
    <property type="evidence" value="ECO:0007669"/>
    <property type="project" value="InterPro"/>
</dbReference>
<reference evidence="5" key="1">
    <citation type="submission" date="2021-01" db="EMBL/GenBank/DDBJ databases">
        <authorList>
            <person name="Corre E."/>
            <person name="Pelletier E."/>
            <person name="Niang G."/>
            <person name="Scheremetjew M."/>
            <person name="Finn R."/>
            <person name="Kale V."/>
            <person name="Holt S."/>
            <person name="Cochrane G."/>
            <person name="Meng A."/>
            <person name="Brown T."/>
            <person name="Cohen L."/>
        </authorList>
    </citation>
    <scope>NUCLEOTIDE SEQUENCE</scope>
    <source>
        <strain evidence="5">CCMP1258.1</strain>
    </source>
</reference>
<accession>A0A7S2P6Q8</accession>
<evidence type="ECO:0000259" key="4">
    <source>
        <dbReference type="PROSITE" id="PS50290"/>
    </source>
</evidence>
<organism evidence="5">
    <name type="scientific">Bigelowiella natans</name>
    <name type="common">Pedinomonas minutissima</name>
    <name type="synonym">Chlorarachnion sp. (strain CCMP621)</name>
    <dbReference type="NCBI Taxonomy" id="227086"/>
    <lineage>
        <taxon>Eukaryota</taxon>
        <taxon>Sar</taxon>
        <taxon>Rhizaria</taxon>
        <taxon>Cercozoa</taxon>
        <taxon>Chlorarachniophyceae</taxon>
        <taxon>Bigelowiella</taxon>
    </lineage>
</organism>
<sequence>MCSVGNQEGVELKKGSSSSKELKLRESLSSHIEGTSSSKHKLYGSSRSRRKNLPLIGTRDSVTEDESRNDIASRLSSILEDSSTSKTRQRRKAVNIKNHAIAPPPPPSILSCFVKGKGLKEAIEKASEYEICLFLPCLCLAIEATPIWHRNSQDSALSALEKRVAQSPRIAQSMVLILYSGSVKNPETFKNVSSALENSKRLGFLKWDAFPLNQFVHKQNRRKVKKGYILEAEHRVFHPFQPNVVIAKSHVETVFKTNSKPVLLSVLAEGKSRRPPIKIIMKQGDDFRQDVACMLVFRLFNHIWRESGIKHGNVPVRCHEYYTVATGINVGAIEYVENCIPLAEIQKMGSFSSDKIERLISTGAGSYIAAFLLGVRDRHDENIMIRQDGTMFHIDFGRAFGDAVLMDASSFAITKGFRDAIGVENYNSHFVGCCLKAFRTLRQPKNVDLLRGMVPTMFSAIHNADKIVNFLERTLMLKKDLESATMKFKKKIESAPDSYRTRFKNTMHKLAQATKGADN</sequence>
<dbReference type="Gene3D" id="3.30.1010.10">
    <property type="entry name" value="Phosphatidylinositol 3-kinase Catalytic Subunit, Chain A, domain 4"/>
    <property type="match status" value="1"/>
</dbReference>
<dbReference type="Pfam" id="PF00454">
    <property type="entry name" value="PI3_PI4_kinase"/>
    <property type="match status" value="2"/>
</dbReference>